<gene>
    <name evidence="1" type="ORF">BAA01_11655</name>
</gene>
<dbReference type="Proteomes" id="UP000196475">
    <property type="component" value="Unassembled WGS sequence"/>
</dbReference>
<protein>
    <recommendedName>
        <fullName evidence="3">Capsid protein</fullName>
    </recommendedName>
</protein>
<name>A0A1Y3PGZ4_9BACI</name>
<evidence type="ECO:0000313" key="1">
    <source>
        <dbReference type="EMBL" id="OUM86655.1"/>
    </source>
</evidence>
<dbReference type="EMBL" id="LZRT01000087">
    <property type="protein sequence ID" value="OUM86655.1"/>
    <property type="molecule type" value="Genomic_DNA"/>
</dbReference>
<comment type="caution">
    <text evidence="1">The sequence shown here is derived from an EMBL/GenBank/DDBJ whole genome shotgun (WGS) entry which is preliminary data.</text>
</comment>
<reference evidence="2" key="1">
    <citation type="submission" date="2016-06" db="EMBL/GenBank/DDBJ databases">
        <authorList>
            <person name="Nascimento L."/>
            <person name="Pereira R.V."/>
            <person name="Martins L.F."/>
            <person name="Quaggio R.B."/>
            <person name="Silva A.M."/>
            <person name="Setubal J.C."/>
        </authorList>
    </citation>
    <scope>NUCLEOTIDE SEQUENCE [LARGE SCALE GENOMIC DNA]</scope>
</reference>
<sequence length="305" mass="34592">MPINTLEYAKLFQTQLDLQAEQQSTSGWMEANAVDVIYNGGDEIKIPDIVVQGLADYDRDTGFVQGSVTYKYQTHKLTMDRGRTFQLDAMDVNETNFGASAANVMSEFQRTKVIPEIDAYRYSKIATKAIAAGNQETYTPDKSTILEKLYSHIYTLADRGLDTEQLVITIRWPVYQILINSEEIKKQIDVGNFRQGGIDLRIRFLDGIPLIPVASNRMRTAFVFYDGKTSGQEEGGFVPAVGSKVVHWIVSSRRAPIGIQKTDVVRIFDPMTNQNANAWKIDYRKYHDLIIPENKVREIYVATEE</sequence>
<dbReference type="AlphaFoldDB" id="A0A1Y3PGZ4"/>
<evidence type="ECO:0008006" key="3">
    <source>
        <dbReference type="Google" id="ProtNLM"/>
    </source>
</evidence>
<proteinExistence type="predicted"/>
<evidence type="ECO:0000313" key="2">
    <source>
        <dbReference type="Proteomes" id="UP000196475"/>
    </source>
</evidence>
<accession>A0A1Y3PGZ4</accession>
<organism evidence="1 2">
    <name type="scientific">Bacillus thermozeamaize</name>
    <dbReference type="NCBI Taxonomy" id="230954"/>
    <lineage>
        <taxon>Bacteria</taxon>
        <taxon>Bacillati</taxon>
        <taxon>Bacillota</taxon>
        <taxon>Bacilli</taxon>
        <taxon>Bacillales</taxon>
        <taxon>Bacillaceae</taxon>
        <taxon>Bacillus</taxon>
    </lineage>
</organism>